<evidence type="ECO:0000313" key="9">
    <source>
        <dbReference type="EMBL" id="HGE75685.1"/>
    </source>
</evidence>
<keyword evidence="4 7" id="KW-0479">Metal-binding</keyword>
<keyword evidence="6 7" id="KW-0460">Magnesium</keyword>
<feature type="binding site" evidence="7">
    <location>
        <position position="216"/>
    </location>
    <ligand>
        <name>Mg(2+)</name>
        <dbReference type="ChEBI" id="CHEBI:18420"/>
        <label>1</label>
        <note>catalytic</note>
    </ligand>
</feature>
<feature type="binding site" evidence="7">
    <location>
        <position position="88"/>
    </location>
    <ligand>
        <name>Mg(2+)</name>
        <dbReference type="ChEBI" id="CHEBI:18420"/>
        <label>1</label>
        <note>catalytic</note>
    </ligand>
</feature>
<dbReference type="Pfam" id="PF00459">
    <property type="entry name" value="Inositol_P"/>
    <property type="match status" value="1"/>
</dbReference>
<dbReference type="GO" id="GO:0007165">
    <property type="term" value="P:signal transduction"/>
    <property type="evidence" value="ECO:0007669"/>
    <property type="project" value="TreeGrafter"/>
</dbReference>
<dbReference type="GO" id="GO:0046872">
    <property type="term" value="F:metal ion binding"/>
    <property type="evidence" value="ECO:0007669"/>
    <property type="project" value="UniProtKB-KW"/>
</dbReference>
<evidence type="ECO:0000256" key="7">
    <source>
        <dbReference type="PIRSR" id="PIRSR600760-2"/>
    </source>
</evidence>
<keyword evidence="5 8" id="KW-0378">Hydrolase</keyword>
<name>A0A7V3RFH8_9BACT</name>
<dbReference type="GO" id="GO:0046854">
    <property type="term" value="P:phosphatidylinositol phosphate biosynthetic process"/>
    <property type="evidence" value="ECO:0007669"/>
    <property type="project" value="InterPro"/>
</dbReference>
<dbReference type="Gene3D" id="3.30.540.10">
    <property type="entry name" value="Fructose-1,6-Bisphosphatase, subunit A, domain 1"/>
    <property type="match status" value="1"/>
</dbReference>
<proteinExistence type="inferred from homology"/>
<dbReference type="InterPro" id="IPR000760">
    <property type="entry name" value="Inositol_monophosphatase-like"/>
</dbReference>
<dbReference type="PANTHER" id="PTHR20854">
    <property type="entry name" value="INOSITOL MONOPHOSPHATASE"/>
    <property type="match status" value="1"/>
</dbReference>
<gene>
    <name evidence="9" type="ORF">ENX73_06125</name>
</gene>
<dbReference type="GO" id="GO:0006020">
    <property type="term" value="P:inositol metabolic process"/>
    <property type="evidence" value="ECO:0007669"/>
    <property type="project" value="TreeGrafter"/>
</dbReference>
<evidence type="ECO:0000256" key="1">
    <source>
        <dbReference type="ARBA" id="ARBA00001033"/>
    </source>
</evidence>
<evidence type="ECO:0000256" key="6">
    <source>
        <dbReference type="ARBA" id="ARBA00022842"/>
    </source>
</evidence>
<evidence type="ECO:0000256" key="3">
    <source>
        <dbReference type="ARBA" id="ARBA00009759"/>
    </source>
</evidence>
<evidence type="ECO:0000256" key="2">
    <source>
        <dbReference type="ARBA" id="ARBA00001946"/>
    </source>
</evidence>
<comment type="cofactor">
    <cofactor evidence="2 7 8">
        <name>Mg(2+)</name>
        <dbReference type="ChEBI" id="CHEBI:18420"/>
    </cofactor>
</comment>
<dbReference type="InterPro" id="IPR022337">
    <property type="entry name" value="Inositol_monophosphatase_SuhB"/>
</dbReference>
<feature type="binding site" evidence="7">
    <location>
        <position position="71"/>
    </location>
    <ligand>
        <name>Mg(2+)</name>
        <dbReference type="ChEBI" id="CHEBI:18420"/>
        <label>1</label>
        <note>catalytic</note>
    </ligand>
</feature>
<dbReference type="PRINTS" id="PR00377">
    <property type="entry name" value="IMPHPHTASES"/>
</dbReference>
<evidence type="ECO:0000256" key="4">
    <source>
        <dbReference type="ARBA" id="ARBA00022723"/>
    </source>
</evidence>
<dbReference type="PROSITE" id="PS00630">
    <property type="entry name" value="IMP_2"/>
    <property type="match status" value="1"/>
</dbReference>
<evidence type="ECO:0000256" key="8">
    <source>
        <dbReference type="RuleBase" id="RU364068"/>
    </source>
</evidence>
<protein>
    <recommendedName>
        <fullName evidence="8">Inositol-1-monophosphatase</fullName>
        <ecNumber evidence="8">3.1.3.25</ecNumber>
    </recommendedName>
</protein>
<dbReference type="GO" id="GO:0008934">
    <property type="term" value="F:inositol monophosphate 1-phosphatase activity"/>
    <property type="evidence" value="ECO:0007669"/>
    <property type="project" value="InterPro"/>
</dbReference>
<dbReference type="EC" id="3.1.3.25" evidence="8"/>
<comment type="catalytic activity">
    <reaction evidence="1 8">
        <text>a myo-inositol phosphate + H2O = myo-inositol + phosphate</text>
        <dbReference type="Rhea" id="RHEA:24056"/>
        <dbReference type="ChEBI" id="CHEBI:15377"/>
        <dbReference type="ChEBI" id="CHEBI:17268"/>
        <dbReference type="ChEBI" id="CHEBI:43474"/>
        <dbReference type="ChEBI" id="CHEBI:84139"/>
        <dbReference type="EC" id="3.1.3.25"/>
    </reaction>
</comment>
<reference evidence="9" key="1">
    <citation type="journal article" date="2020" name="mSystems">
        <title>Genome- and Community-Level Interaction Insights into Carbon Utilization and Element Cycling Functions of Hydrothermarchaeota in Hydrothermal Sediment.</title>
        <authorList>
            <person name="Zhou Z."/>
            <person name="Liu Y."/>
            <person name="Xu W."/>
            <person name="Pan J."/>
            <person name="Luo Z.H."/>
            <person name="Li M."/>
        </authorList>
    </citation>
    <scope>NUCLEOTIDE SEQUENCE [LARGE SCALE GENOMIC DNA]</scope>
    <source>
        <strain evidence="9">SpSt-966</strain>
    </source>
</reference>
<dbReference type="SUPFAM" id="SSF56655">
    <property type="entry name" value="Carbohydrate phosphatase"/>
    <property type="match status" value="1"/>
</dbReference>
<dbReference type="Gene3D" id="3.40.190.80">
    <property type="match status" value="1"/>
</dbReference>
<evidence type="ECO:0000256" key="5">
    <source>
        <dbReference type="ARBA" id="ARBA00022801"/>
    </source>
</evidence>
<sequence>MIESSDLLALNFAKGLARDVGNFAKSKINDLIWTHQKSGFYDIVTDADVAVEKKVKEEISGAFPMDSILGEETGETKSSENGRVWIVDPIDGTTNYSKGIPHFCVSIALVIDKKSKIGVVYDPYMDELYEAVSGNGAFMNGKPINVSKVSDLKEAVLNTGYQYSAVEYRDIVLKNYEAFFGKIRALRVFGSAVLDQCYVATGRIDGFWEYSLKPWDVAAGSLIVSEAGGEVTGINEDFSIYGKTILTTNSKLLPQILSILKK</sequence>
<dbReference type="InterPro" id="IPR020583">
    <property type="entry name" value="Inositol_monoP_metal-BS"/>
</dbReference>
<dbReference type="FunFam" id="3.30.540.10:FF:000003">
    <property type="entry name" value="Inositol-1-monophosphatase"/>
    <property type="match status" value="1"/>
</dbReference>
<dbReference type="InterPro" id="IPR033942">
    <property type="entry name" value="IMPase"/>
</dbReference>
<dbReference type="EMBL" id="DTPE01000240">
    <property type="protein sequence ID" value="HGE75685.1"/>
    <property type="molecule type" value="Genomic_DNA"/>
</dbReference>
<feature type="binding site" evidence="7">
    <location>
        <position position="91"/>
    </location>
    <ligand>
        <name>Mg(2+)</name>
        <dbReference type="ChEBI" id="CHEBI:18420"/>
        <label>1</label>
        <note>catalytic</note>
    </ligand>
</feature>
<comment type="similarity">
    <text evidence="3 8">Belongs to the inositol monophosphatase superfamily.</text>
</comment>
<dbReference type="PROSITE" id="PS00629">
    <property type="entry name" value="IMP_1"/>
    <property type="match status" value="1"/>
</dbReference>
<dbReference type="PANTHER" id="PTHR20854:SF4">
    <property type="entry name" value="INOSITOL-1-MONOPHOSPHATASE-RELATED"/>
    <property type="match status" value="1"/>
</dbReference>
<accession>A0A7V3RFH8</accession>
<comment type="caution">
    <text evidence="9">The sequence shown here is derived from an EMBL/GenBank/DDBJ whole genome shotgun (WGS) entry which is preliminary data.</text>
</comment>
<dbReference type="PRINTS" id="PR01959">
    <property type="entry name" value="SBIMPHPHTASE"/>
</dbReference>
<dbReference type="AlphaFoldDB" id="A0A7V3RFH8"/>
<dbReference type="CDD" id="cd01639">
    <property type="entry name" value="IMPase"/>
    <property type="match status" value="1"/>
</dbReference>
<feature type="binding site" evidence="7">
    <location>
        <position position="90"/>
    </location>
    <ligand>
        <name>Mg(2+)</name>
        <dbReference type="ChEBI" id="CHEBI:18420"/>
        <label>2</label>
    </ligand>
</feature>
<organism evidence="9">
    <name type="scientific">Mesoaciditoga lauensis</name>
    <dbReference type="NCBI Taxonomy" id="1495039"/>
    <lineage>
        <taxon>Bacteria</taxon>
        <taxon>Thermotogati</taxon>
        <taxon>Thermotogota</taxon>
        <taxon>Thermotogae</taxon>
        <taxon>Mesoaciditogales</taxon>
        <taxon>Mesoaciditogaceae</taxon>
        <taxon>Mesoaciditoga</taxon>
    </lineage>
</organism>
<dbReference type="InterPro" id="IPR020550">
    <property type="entry name" value="Inositol_monophosphatase_CS"/>
</dbReference>